<dbReference type="AlphaFoldDB" id="A0A2P6N7P1"/>
<reference evidence="1 2" key="1">
    <citation type="journal article" date="2018" name="Genome Biol. Evol.">
        <title>Multiple Roots of Fruiting Body Formation in Amoebozoa.</title>
        <authorList>
            <person name="Hillmann F."/>
            <person name="Forbes G."/>
            <person name="Novohradska S."/>
            <person name="Ferling I."/>
            <person name="Riege K."/>
            <person name="Groth M."/>
            <person name="Westermann M."/>
            <person name="Marz M."/>
            <person name="Spaller T."/>
            <person name="Winckler T."/>
            <person name="Schaap P."/>
            <person name="Glockner G."/>
        </authorList>
    </citation>
    <scope>NUCLEOTIDE SEQUENCE [LARGE SCALE GENOMIC DNA]</scope>
    <source>
        <strain evidence="1 2">Jena</strain>
    </source>
</reference>
<evidence type="ECO:0000313" key="2">
    <source>
        <dbReference type="Proteomes" id="UP000241769"/>
    </source>
</evidence>
<accession>A0A2P6N7P1</accession>
<comment type="caution">
    <text evidence="1">The sequence shown here is derived from an EMBL/GenBank/DDBJ whole genome shotgun (WGS) entry which is preliminary data.</text>
</comment>
<name>A0A2P6N7P1_9EUKA</name>
<sequence length="56" mass="6345">MLLRLSADDATWRIPITLPPEDTVERLHSKSCATTENCGELERHVSAKVYPEDHPD</sequence>
<evidence type="ECO:0000313" key="1">
    <source>
        <dbReference type="EMBL" id="PRP79965.1"/>
    </source>
</evidence>
<gene>
    <name evidence="1" type="ORF">PROFUN_05941</name>
</gene>
<protein>
    <submittedName>
        <fullName evidence="1">Uncharacterized protein</fullName>
    </submittedName>
</protein>
<dbReference type="InParanoid" id="A0A2P6N7P1"/>
<dbReference type="EMBL" id="MDYQ01000165">
    <property type="protein sequence ID" value="PRP79965.1"/>
    <property type="molecule type" value="Genomic_DNA"/>
</dbReference>
<proteinExistence type="predicted"/>
<keyword evidence="2" id="KW-1185">Reference proteome</keyword>
<organism evidence="1 2">
    <name type="scientific">Planoprotostelium fungivorum</name>
    <dbReference type="NCBI Taxonomy" id="1890364"/>
    <lineage>
        <taxon>Eukaryota</taxon>
        <taxon>Amoebozoa</taxon>
        <taxon>Evosea</taxon>
        <taxon>Variosea</taxon>
        <taxon>Cavosteliida</taxon>
        <taxon>Cavosteliaceae</taxon>
        <taxon>Planoprotostelium</taxon>
    </lineage>
</organism>
<dbReference type="Proteomes" id="UP000241769">
    <property type="component" value="Unassembled WGS sequence"/>
</dbReference>